<evidence type="ECO:0000256" key="1">
    <source>
        <dbReference type="ARBA" id="ARBA00004123"/>
    </source>
</evidence>
<dbReference type="AlphaFoldDB" id="A0A084VQ52"/>
<dbReference type="Proteomes" id="UP000030765">
    <property type="component" value="Unassembled WGS sequence"/>
</dbReference>
<dbReference type="EMBL" id="KE525003">
    <property type="protein sequence ID" value="KFB40096.1"/>
    <property type="molecule type" value="Genomic_DNA"/>
</dbReference>
<reference evidence="4" key="2">
    <citation type="submission" date="2020-05" db="UniProtKB">
        <authorList>
            <consortium name="EnsemblMetazoa"/>
        </authorList>
    </citation>
    <scope>IDENTIFICATION</scope>
</reference>
<evidence type="ECO:0000256" key="2">
    <source>
        <dbReference type="ARBA" id="ARBA00023242"/>
    </source>
</evidence>
<dbReference type="Gene3D" id="3.30.710.10">
    <property type="entry name" value="Potassium Channel Kv1.1, Chain A"/>
    <property type="match status" value="1"/>
</dbReference>
<evidence type="ECO:0000313" key="5">
    <source>
        <dbReference type="Proteomes" id="UP000030765"/>
    </source>
</evidence>
<dbReference type="VEuPathDB" id="VectorBase:ASIC007627"/>
<dbReference type="GO" id="GO:0005634">
    <property type="term" value="C:nucleus"/>
    <property type="evidence" value="ECO:0007669"/>
    <property type="project" value="UniProtKB-SubCell"/>
</dbReference>
<dbReference type="STRING" id="74873.A0A084VQ52"/>
<dbReference type="PANTHER" id="PTHR23110:SF104">
    <property type="entry name" value="MATERNAL GENE REQUIRED FOR MEIOSIS, ISOFORM H"/>
    <property type="match status" value="1"/>
</dbReference>
<dbReference type="EMBL" id="ATLV01015129">
    <property type="status" value="NOT_ANNOTATED_CDS"/>
    <property type="molecule type" value="Genomic_DNA"/>
</dbReference>
<reference evidence="3 5" key="1">
    <citation type="journal article" date="2014" name="BMC Genomics">
        <title>Genome sequence of Anopheles sinensis provides insight into genetics basis of mosquito competence for malaria parasites.</title>
        <authorList>
            <person name="Zhou D."/>
            <person name="Zhang D."/>
            <person name="Ding G."/>
            <person name="Shi L."/>
            <person name="Hou Q."/>
            <person name="Ye Y."/>
            <person name="Xu Y."/>
            <person name="Zhou H."/>
            <person name="Xiong C."/>
            <person name="Li S."/>
            <person name="Yu J."/>
            <person name="Hong S."/>
            <person name="Yu X."/>
            <person name="Zou P."/>
            <person name="Chen C."/>
            <person name="Chang X."/>
            <person name="Wang W."/>
            <person name="Lv Y."/>
            <person name="Sun Y."/>
            <person name="Ma L."/>
            <person name="Shen B."/>
            <person name="Zhu C."/>
        </authorList>
    </citation>
    <scope>NUCLEOTIDE SEQUENCE [LARGE SCALE GENOMIC DNA]</scope>
</reference>
<dbReference type="GO" id="GO:0006357">
    <property type="term" value="P:regulation of transcription by RNA polymerase II"/>
    <property type="evidence" value="ECO:0007669"/>
    <property type="project" value="TreeGrafter"/>
</dbReference>
<sequence length="142" mass="16138">MGSDHYCLRWNNHQSNLLGVFSQLLQDESLVDVTLACSEGASIRAHKMQIQRLWRTRAGQGLWSLLRAAEAVERWLGVSHFAQGAGFSGGKRFSSRVWSGNGRELSRARERRVCRERRENRVDTLGGAQAFFSFAKKTVTRR</sequence>
<keyword evidence="2" id="KW-0539">Nucleus</keyword>
<dbReference type="InterPro" id="IPR051095">
    <property type="entry name" value="Dros_DevTransReg"/>
</dbReference>
<dbReference type="SUPFAM" id="SSF54695">
    <property type="entry name" value="POZ domain"/>
    <property type="match status" value="1"/>
</dbReference>
<organism evidence="3">
    <name type="scientific">Anopheles sinensis</name>
    <name type="common">Mosquito</name>
    <dbReference type="NCBI Taxonomy" id="74873"/>
    <lineage>
        <taxon>Eukaryota</taxon>
        <taxon>Metazoa</taxon>
        <taxon>Ecdysozoa</taxon>
        <taxon>Arthropoda</taxon>
        <taxon>Hexapoda</taxon>
        <taxon>Insecta</taxon>
        <taxon>Pterygota</taxon>
        <taxon>Neoptera</taxon>
        <taxon>Endopterygota</taxon>
        <taxon>Diptera</taxon>
        <taxon>Nematocera</taxon>
        <taxon>Culicoidea</taxon>
        <taxon>Culicidae</taxon>
        <taxon>Anophelinae</taxon>
        <taxon>Anopheles</taxon>
    </lineage>
</organism>
<proteinExistence type="predicted"/>
<dbReference type="InterPro" id="IPR011333">
    <property type="entry name" value="SKP1/BTB/POZ_sf"/>
</dbReference>
<gene>
    <name evidence="3" type="ORF">ZHAS_00007627</name>
</gene>
<protein>
    <submittedName>
        <fullName evidence="3">AGAP000583-PA-like protein</fullName>
    </submittedName>
</protein>
<evidence type="ECO:0000313" key="3">
    <source>
        <dbReference type="EMBL" id="KFB40096.1"/>
    </source>
</evidence>
<dbReference type="OrthoDB" id="10261408at2759"/>
<dbReference type="EnsemblMetazoa" id="ASIC007627-RA">
    <property type="protein sequence ID" value="ASIC007627-PA"/>
    <property type="gene ID" value="ASIC007627"/>
</dbReference>
<dbReference type="PANTHER" id="PTHR23110">
    <property type="entry name" value="BTB DOMAIN TRANSCRIPTION FACTOR"/>
    <property type="match status" value="1"/>
</dbReference>
<accession>A0A084VQ52</accession>
<name>A0A084VQ52_ANOSI</name>
<evidence type="ECO:0000313" key="4">
    <source>
        <dbReference type="EnsemblMetazoa" id="ASIC007627-PA"/>
    </source>
</evidence>
<keyword evidence="5" id="KW-1185">Reference proteome</keyword>
<comment type="subcellular location">
    <subcellularLocation>
        <location evidence="1">Nucleus</location>
    </subcellularLocation>
</comment>